<dbReference type="AlphaFoldDB" id="A0AAW8NS51"/>
<dbReference type="Proteomes" id="UP001271263">
    <property type="component" value="Unassembled WGS sequence"/>
</dbReference>
<reference evidence="1" key="2">
    <citation type="submission" date="2022-11" db="EMBL/GenBank/DDBJ databases">
        <title>Prophages regulate Shewanella fidelis motility and biofilm formation: implications for gut colonization dynamics in Ciona robusta.</title>
        <authorList>
            <person name="Natarajan O."/>
            <person name="Gibboney S.L."/>
            <person name="Young M.N."/>
            <person name="Lim S.J."/>
            <person name="Pluta N."/>
            <person name="Atkinson C.G.F."/>
            <person name="Leigh B.A."/>
            <person name="Liberti A."/>
            <person name="Kees E."/>
            <person name="Breitbart M."/>
            <person name="Gralnick J."/>
            <person name="Dishaw L.J."/>
        </authorList>
    </citation>
    <scope>NUCLEOTIDE SEQUENCE</scope>
    <source>
        <strain evidence="1">3313</strain>
    </source>
</reference>
<reference evidence="2 4" key="1">
    <citation type="journal article" date="2022" name="bioRxiv">
        <title>Prophages regulate Shewanella fidelis 3313 motility and biofilm formation: implications for gut colonization dynamics in Ciona robusta.</title>
        <authorList>
            <person name="Natarajan O."/>
            <person name="Gibboney S.L."/>
            <person name="Young M.N."/>
            <person name="Lim S.J."/>
            <person name="Pluta N."/>
            <person name="Atkinson C.G."/>
            <person name="Leigh B.A."/>
            <person name="Liberti A."/>
            <person name="Kees E.D."/>
            <person name="Breitbart M."/>
            <person name="Gralnick J.A."/>
            <person name="Dishaw L.J."/>
        </authorList>
    </citation>
    <scope>NUCLEOTIDE SEQUENCE [LARGE SCALE GENOMIC DNA]</scope>
    <source>
        <strain evidence="2 4">JG4066</strain>
    </source>
</reference>
<dbReference type="InterPro" id="IPR032720">
    <property type="entry name" value="Cys_rich_CWC"/>
</dbReference>
<dbReference type="Pfam" id="PF14375">
    <property type="entry name" value="Cys_rich_CWC"/>
    <property type="match status" value="1"/>
</dbReference>
<gene>
    <name evidence="1" type="ORF">OS133_16570</name>
    <name evidence="2" type="ORF">OS134_04435</name>
</gene>
<organism evidence="1 3">
    <name type="scientific">Shewanella fidelis</name>
    <dbReference type="NCBI Taxonomy" id="173509"/>
    <lineage>
        <taxon>Bacteria</taxon>
        <taxon>Pseudomonadati</taxon>
        <taxon>Pseudomonadota</taxon>
        <taxon>Gammaproteobacteria</taxon>
        <taxon>Alteromonadales</taxon>
        <taxon>Shewanellaceae</taxon>
        <taxon>Shewanella</taxon>
    </lineage>
</organism>
<dbReference type="EMBL" id="JAPMLD010000001">
    <property type="protein sequence ID" value="MDW4823323.1"/>
    <property type="molecule type" value="Genomic_DNA"/>
</dbReference>
<name>A0AAW8NS51_9GAMM</name>
<sequence length="82" mass="8947">MKQQPENCPLCQRLNGCAVTSGGDIKDCWCNREPHLTKTGLTAVLSEDVLATLDGKVCICEACLDSIKAELALKHALYRQVD</sequence>
<evidence type="ECO:0000313" key="1">
    <source>
        <dbReference type="EMBL" id="MDR8525240.1"/>
    </source>
</evidence>
<comment type="caution">
    <text evidence="1">The sequence shown here is derived from an EMBL/GenBank/DDBJ whole genome shotgun (WGS) entry which is preliminary data.</text>
</comment>
<evidence type="ECO:0000313" key="4">
    <source>
        <dbReference type="Proteomes" id="UP001271263"/>
    </source>
</evidence>
<keyword evidence="4" id="KW-1185">Reference proteome</keyword>
<proteinExistence type="predicted"/>
<dbReference type="Proteomes" id="UP001259340">
    <property type="component" value="Unassembled WGS sequence"/>
</dbReference>
<dbReference type="RefSeq" id="WP_310655488.1">
    <property type="nucleotide sequence ID" value="NZ_JAPMLA010000002.1"/>
</dbReference>
<protein>
    <submittedName>
        <fullName evidence="1">Cysteine-rich CWC family protein</fullName>
    </submittedName>
</protein>
<dbReference type="EMBL" id="JAPMLE010000001">
    <property type="protein sequence ID" value="MDR8525240.1"/>
    <property type="molecule type" value="Genomic_DNA"/>
</dbReference>
<evidence type="ECO:0000313" key="2">
    <source>
        <dbReference type="EMBL" id="MDW4823323.1"/>
    </source>
</evidence>
<evidence type="ECO:0000313" key="3">
    <source>
        <dbReference type="Proteomes" id="UP001259340"/>
    </source>
</evidence>
<accession>A0AAW8NS51</accession>